<name>A0A8H7RZ98_9FUNG</name>
<keyword evidence="3" id="KW-0809">Transit peptide</keyword>
<evidence type="ECO:0000256" key="5">
    <source>
        <dbReference type="ARBA" id="ARBA00023186"/>
    </source>
</evidence>
<dbReference type="AlphaFoldDB" id="A0A8H7RZ98"/>
<evidence type="ECO:0000256" key="4">
    <source>
        <dbReference type="ARBA" id="ARBA00023128"/>
    </source>
</evidence>
<evidence type="ECO:0000256" key="1">
    <source>
        <dbReference type="ARBA" id="ARBA00004305"/>
    </source>
</evidence>
<reference evidence="7 8" key="1">
    <citation type="submission" date="2020-12" db="EMBL/GenBank/DDBJ databases">
        <title>Metabolic potential, ecology and presence of endohyphal bacteria is reflected in genomic diversity of Mucoromycotina.</title>
        <authorList>
            <person name="Muszewska A."/>
            <person name="Okrasinska A."/>
            <person name="Steczkiewicz K."/>
            <person name="Drgas O."/>
            <person name="Orlowska M."/>
            <person name="Perlinska-Lenart U."/>
            <person name="Aleksandrzak-Piekarczyk T."/>
            <person name="Szatraj K."/>
            <person name="Zielenkiewicz U."/>
            <person name="Pilsyk S."/>
            <person name="Malc E."/>
            <person name="Mieczkowski P."/>
            <person name="Kruszewska J.S."/>
            <person name="Biernat P."/>
            <person name="Pawlowska J."/>
        </authorList>
    </citation>
    <scope>NUCLEOTIDE SEQUENCE [LARGE SCALE GENOMIC DNA]</scope>
    <source>
        <strain evidence="7 8">CBS 142.35</strain>
    </source>
</reference>
<dbReference type="Pfam" id="PF13233">
    <property type="entry name" value="Complex1_LYR_2"/>
    <property type="match status" value="1"/>
</dbReference>
<comment type="similarity">
    <text evidence="2 6">Belongs to the complex I LYR family. SDHAF3 subfamily.</text>
</comment>
<dbReference type="PANTHER" id="PTHR13137">
    <property type="entry name" value="DC11 ACN9 HOMOLOG"/>
    <property type="match status" value="1"/>
</dbReference>
<evidence type="ECO:0000256" key="6">
    <source>
        <dbReference type="RuleBase" id="RU368039"/>
    </source>
</evidence>
<dbReference type="Proteomes" id="UP000646827">
    <property type="component" value="Unassembled WGS sequence"/>
</dbReference>
<dbReference type="GO" id="GO:0034553">
    <property type="term" value="P:mitochondrial respiratory chain complex II assembly"/>
    <property type="evidence" value="ECO:0007669"/>
    <property type="project" value="UniProtKB-UniRule"/>
</dbReference>
<keyword evidence="8" id="KW-1185">Reference proteome</keyword>
<keyword evidence="5 6" id="KW-0143">Chaperone</keyword>
<accession>A0A8H7RZ98</accession>
<comment type="function">
    <text evidence="6">Plays an essential role in the assembly of succinate dehydrogenase (SDH), an enzyme complex (also referred to as respiratory complex II) that is a component of both the tricarboxylic acid (TCA) cycle and the mitochondrial electron transport chain, and which couples the oxidation of succinate to fumarate with the reduction of ubiquinone (coenzyme Q) to ubiquinol. Promotes maturation of the iron-sulfur protein subunit of the SDH catalytic dimer, protecting it from the deleterious effects of oxidants. May act together with SDHAF1.</text>
</comment>
<evidence type="ECO:0000256" key="2">
    <source>
        <dbReference type="ARBA" id="ARBA00006020"/>
    </source>
</evidence>
<keyword evidence="4 6" id="KW-0496">Mitochondrion</keyword>
<dbReference type="PANTHER" id="PTHR13137:SF6">
    <property type="entry name" value="SUCCINATE DEHYDROGENASE ASSEMBLY FACTOR 3, MITOCHONDRIAL"/>
    <property type="match status" value="1"/>
</dbReference>
<dbReference type="InterPro" id="IPR008381">
    <property type="entry name" value="SDHAF3/Sdh7"/>
</dbReference>
<comment type="subcellular location">
    <subcellularLocation>
        <location evidence="1 6">Mitochondrion matrix</location>
    </subcellularLocation>
</comment>
<comment type="caution">
    <text evidence="7">The sequence shown here is derived from an EMBL/GenBank/DDBJ whole genome shotgun (WGS) entry which is preliminary data.</text>
</comment>
<sequence>MSALSREPKILLAPLSLYRHILRVHRCMPAAMRAMGDDYVKSEFRRHKDIDNPVQIMGFLSQWQDYLVTLEQQTAPKMDSKEDSIANDPFVRSFNVPEGGWGKKLDEQRWDKLSDEQIGQLYELKNELKKSLGEEEIHSDKKQ</sequence>
<dbReference type="GO" id="GO:0005759">
    <property type="term" value="C:mitochondrial matrix"/>
    <property type="evidence" value="ECO:0007669"/>
    <property type="project" value="UniProtKB-SubCell"/>
</dbReference>
<dbReference type="GO" id="GO:0005758">
    <property type="term" value="C:mitochondrial intermembrane space"/>
    <property type="evidence" value="ECO:0007669"/>
    <property type="project" value="TreeGrafter"/>
</dbReference>
<comment type="subunit">
    <text evidence="6">Interacts with the iron-sulfur protein subunit within the SDH catalytic dimer.</text>
</comment>
<proteinExistence type="inferred from homology"/>
<evidence type="ECO:0000313" key="7">
    <source>
        <dbReference type="EMBL" id="KAG2219390.1"/>
    </source>
</evidence>
<organism evidence="7 8">
    <name type="scientific">Circinella minor</name>
    <dbReference type="NCBI Taxonomy" id="1195481"/>
    <lineage>
        <taxon>Eukaryota</taxon>
        <taxon>Fungi</taxon>
        <taxon>Fungi incertae sedis</taxon>
        <taxon>Mucoromycota</taxon>
        <taxon>Mucoromycotina</taxon>
        <taxon>Mucoromycetes</taxon>
        <taxon>Mucorales</taxon>
        <taxon>Lichtheimiaceae</taxon>
        <taxon>Circinella</taxon>
    </lineage>
</organism>
<dbReference type="EMBL" id="JAEPRB010000181">
    <property type="protein sequence ID" value="KAG2219390.1"/>
    <property type="molecule type" value="Genomic_DNA"/>
</dbReference>
<evidence type="ECO:0000256" key="3">
    <source>
        <dbReference type="ARBA" id="ARBA00022946"/>
    </source>
</evidence>
<dbReference type="GO" id="GO:0006105">
    <property type="term" value="P:succinate metabolic process"/>
    <property type="evidence" value="ECO:0007669"/>
    <property type="project" value="TreeGrafter"/>
</dbReference>
<dbReference type="OrthoDB" id="278329at2759"/>
<dbReference type="CDD" id="cd20270">
    <property type="entry name" value="Complex1_LYR_SDHAF3_LYRM10"/>
    <property type="match status" value="1"/>
</dbReference>
<protein>
    <recommendedName>
        <fullName evidence="6">Succinate dehydrogenase assembly factor 3</fullName>
        <shortName evidence="6">SDH assembly factor 3</shortName>
        <shortName evidence="6">SDHAF3</shortName>
    </recommendedName>
</protein>
<evidence type="ECO:0000313" key="8">
    <source>
        <dbReference type="Proteomes" id="UP000646827"/>
    </source>
</evidence>
<gene>
    <name evidence="7" type="ORF">INT45_010966</name>
</gene>